<organism evidence="1 2">
    <name type="scientific">Catenuloplanes nepalensis</name>
    <dbReference type="NCBI Taxonomy" id="587533"/>
    <lineage>
        <taxon>Bacteria</taxon>
        <taxon>Bacillati</taxon>
        <taxon>Actinomycetota</taxon>
        <taxon>Actinomycetes</taxon>
        <taxon>Micromonosporales</taxon>
        <taxon>Micromonosporaceae</taxon>
        <taxon>Catenuloplanes</taxon>
    </lineage>
</organism>
<accession>A0ABT9MQP0</accession>
<proteinExistence type="predicted"/>
<dbReference type="EMBL" id="JAUSRA010000001">
    <property type="protein sequence ID" value="MDP9793739.1"/>
    <property type="molecule type" value="Genomic_DNA"/>
</dbReference>
<protein>
    <submittedName>
        <fullName evidence="1">F0F1-type ATP synthase membrane subunit c/vacuolar-type H+-ATPase subunit K</fullName>
    </submittedName>
</protein>
<comment type="caution">
    <text evidence="1">The sequence shown here is derived from an EMBL/GenBank/DDBJ whole genome shotgun (WGS) entry which is preliminary data.</text>
</comment>
<evidence type="ECO:0000313" key="1">
    <source>
        <dbReference type="EMBL" id="MDP9793739.1"/>
    </source>
</evidence>
<keyword evidence="2" id="KW-1185">Reference proteome</keyword>
<evidence type="ECO:0000313" key="2">
    <source>
        <dbReference type="Proteomes" id="UP001240984"/>
    </source>
</evidence>
<gene>
    <name evidence="1" type="ORF">J2S43_002251</name>
</gene>
<sequence>MANELWVGVITGATALGASLIAALGASRAALAQARAGNVSQALAQQRERRRAAYREMMASVHAFMTACWEFPDVDELPGRRARQQRLTRIHERMGRPASEVTRATREVMLDGPADVSAAAEEVRLAVLHTQGRLRSLIDRDDPAARQAYEGAYQDLRHRHEVFINLARSALEVRTKD</sequence>
<dbReference type="RefSeq" id="WP_306828816.1">
    <property type="nucleotide sequence ID" value="NZ_JAUSRA010000001.1"/>
</dbReference>
<name>A0ABT9MQP0_9ACTN</name>
<reference evidence="1 2" key="1">
    <citation type="submission" date="2023-07" db="EMBL/GenBank/DDBJ databases">
        <title>Sequencing the genomes of 1000 actinobacteria strains.</title>
        <authorList>
            <person name="Klenk H.-P."/>
        </authorList>
    </citation>
    <scope>NUCLEOTIDE SEQUENCE [LARGE SCALE GENOMIC DNA]</scope>
    <source>
        <strain evidence="1 2">DSM 44710</strain>
    </source>
</reference>
<dbReference type="Proteomes" id="UP001240984">
    <property type="component" value="Unassembled WGS sequence"/>
</dbReference>